<keyword evidence="2" id="KW-0812">Transmembrane</keyword>
<gene>
    <name evidence="3" type="ORF">GRG538_LOCUS16414</name>
</gene>
<dbReference type="AlphaFoldDB" id="A0A818FYQ1"/>
<evidence type="ECO:0000256" key="1">
    <source>
        <dbReference type="SAM" id="MobiDB-lite"/>
    </source>
</evidence>
<feature type="region of interest" description="Disordered" evidence="1">
    <location>
        <begin position="219"/>
        <end position="242"/>
    </location>
</feature>
<protein>
    <submittedName>
        <fullName evidence="3">Uncharacterized protein</fullName>
    </submittedName>
</protein>
<keyword evidence="2" id="KW-0472">Membrane</keyword>
<evidence type="ECO:0000313" key="4">
    <source>
        <dbReference type="Proteomes" id="UP000663872"/>
    </source>
</evidence>
<organism evidence="3 4">
    <name type="scientific">Rotaria socialis</name>
    <dbReference type="NCBI Taxonomy" id="392032"/>
    <lineage>
        <taxon>Eukaryota</taxon>
        <taxon>Metazoa</taxon>
        <taxon>Spiralia</taxon>
        <taxon>Gnathifera</taxon>
        <taxon>Rotifera</taxon>
        <taxon>Eurotatoria</taxon>
        <taxon>Bdelloidea</taxon>
        <taxon>Philodinida</taxon>
        <taxon>Philodinidae</taxon>
        <taxon>Rotaria</taxon>
    </lineage>
</organism>
<dbReference type="GO" id="GO:0009374">
    <property type="term" value="F:biotin binding"/>
    <property type="evidence" value="ECO:0007669"/>
    <property type="project" value="InterPro"/>
</dbReference>
<dbReference type="InterPro" id="IPR005468">
    <property type="entry name" value="Avidin/str"/>
</dbReference>
<comment type="caution">
    <text evidence="3">The sequence shown here is derived from an EMBL/GenBank/DDBJ whole genome shotgun (WGS) entry which is preliminary data.</text>
</comment>
<reference evidence="3" key="1">
    <citation type="submission" date="2021-02" db="EMBL/GenBank/DDBJ databases">
        <authorList>
            <person name="Nowell W R."/>
        </authorList>
    </citation>
    <scope>NUCLEOTIDE SEQUENCE</scope>
</reference>
<keyword evidence="2" id="KW-1133">Transmembrane helix</keyword>
<feature type="compositionally biased region" description="Polar residues" evidence="1">
    <location>
        <begin position="764"/>
        <end position="795"/>
    </location>
</feature>
<name>A0A818FYQ1_9BILA</name>
<dbReference type="Proteomes" id="UP000663872">
    <property type="component" value="Unassembled WGS sequence"/>
</dbReference>
<sequence length="896" mass="94450">MIIVFILGNSSLLKVSFTLCTVIVVGYFTTVTTESFARETWSNLIQDVSLKLNDYKSNEKNEKDNGFGEGFMLISNNRQQSSSKKHSANRLLLVNRISTLNNISSTTCKTITKAENSNDTLLPRKIHADEQLHGSLPSNTNDIVPRKISLQNTPKVNDDLDINSYLAVNPADLSRQLLEDVSAYGGSGDKTTTMSNFTTSIQPNEHNSTVTADIYTSTNSASTAPTTDTSTSITPESGTMPTVVTTAGTTDTTYTIQITLTSTIPGSTITLTSITETTTTDTRTTEQLTTGTGATDTTTTGTGTTETTTTDTRTTEPLTTGTGTTETIPTGTGTTETITTDTSASDTTTMGTGTTQTTTARTGTTETITTGTGTKQTTTTGTGTSETTTTVTGTSETTTTGTCTTDTITTGTGTIQTITTGTGTAETITMGTGAIETTTTGTGTAETKTTGTGTVQTTTAGTVQTTTTGTGTAETTTTGTSPTDTITTGTGTIQTTTAGTGTAVVTTVAGTSSVSISGLTSATLWTDTASSTTPASTSISSSTTRVTSTTARPIVAIGLSNSTILIVKVNCTSVNNNVSGLYEKINSTLSGKYHFNITPANESSVCDGSGIAEVSLEFPNDYSISDVQDILSGVRNVTSVLVADVTSCFLINACNLCGLDPVRGRCEPETGDSKCRCYQNQNDPSRPYVGDFCEESSIIPIKADNNPSWVPIIVGILAGLAGLFFAMTCCLWFVAGYRRRRNHDKDDVLIFRRWHLPRAHVPTPVSNENNPDYMNSAMSTPSSSRTYSNPDQTSPADSTFFKELDQKMGENLRATIARPNTSAMLASLPSDTISLTSSFDPIDELDSIIDNEDLNVTFHDPLNDLFDDDDMLEAINPNVMLPRPIVDSKPSGLFSV</sequence>
<evidence type="ECO:0000313" key="3">
    <source>
        <dbReference type="EMBL" id="CAF3482220.1"/>
    </source>
</evidence>
<feature type="region of interest" description="Disordered" evidence="1">
    <location>
        <begin position="435"/>
        <end position="492"/>
    </location>
</feature>
<proteinExistence type="predicted"/>
<feature type="region of interest" description="Disordered" evidence="1">
    <location>
        <begin position="762"/>
        <end position="795"/>
    </location>
</feature>
<accession>A0A818FYQ1</accession>
<feature type="region of interest" description="Disordered" evidence="1">
    <location>
        <begin position="278"/>
        <end position="401"/>
    </location>
</feature>
<dbReference type="PROSITE" id="PS51326">
    <property type="entry name" value="AVIDIN_2"/>
    <property type="match status" value="1"/>
</dbReference>
<evidence type="ECO:0000256" key="2">
    <source>
        <dbReference type="SAM" id="Phobius"/>
    </source>
</evidence>
<dbReference type="EMBL" id="CAJNYT010002636">
    <property type="protein sequence ID" value="CAF3482220.1"/>
    <property type="molecule type" value="Genomic_DNA"/>
</dbReference>
<feature type="transmembrane region" description="Helical" evidence="2">
    <location>
        <begin position="709"/>
        <end position="735"/>
    </location>
</feature>